<dbReference type="InterPro" id="IPR016024">
    <property type="entry name" value="ARM-type_fold"/>
</dbReference>
<feature type="compositionally biased region" description="Polar residues" evidence="5">
    <location>
        <begin position="1592"/>
        <end position="1603"/>
    </location>
</feature>
<dbReference type="InterPro" id="IPR036322">
    <property type="entry name" value="WD40_repeat_dom_sf"/>
</dbReference>
<reference evidence="6 7" key="1">
    <citation type="journal article" date="2017" name="PLoS Biol.">
        <title>The sea cucumber genome provides insights into morphological evolution and visceral regeneration.</title>
        <authorList>
            <person name="Zhang X."/>
            <person name="Sun L."/>
            <person name="Yuan J."/>
            <person name="Sun Y."/>
            <person name="Gao Y."/>
            <person name="Zhang L."/>
            <person name="Li S."/>
            <person name="Dai H."/>
            <person name="Hamel J.F."/>
            <person name="Liu C."/>
            <person name="Yu Y."/>
            <person name="Liu S."/>
            <person name="Lin W."/>
            <person name="Guo K."/>
            <person name="Jin S."/>
            <person name="Xu P."/>
            <person name="Storey K.B."/>
            <person name="Huan P."/>
            <person name="Zhang T."/>
            <person name="Zhou Y."/>
            <person name="Zhang J."/>
            <person name="Lin C."/>
            <person name="Li X."/>
            <person name="Xing L."/>
            <person name="Huo D."/>
            <person name="Sun M."/>
            <person name="Wang L."/>
            <person name="Mercier A."/>
            <person name="Li F."/>
            <person name="Yang H."/>
            <person name="Xiang J."/>
        </authorList>
    </citation>
    <scope>NUCLEOTIDE SEQUENCE [LARGE SCALE GENOMIC DNA]</scope>
    <source>
        <strain evidence="6">Shaxun</strain>
        <tissue evidence="6">Muscle</tissue>
    </source>
</reference>
<dbReference type="InterPro" id="IPR020472">
    <property type="entry name" value="WD40_PAC1"/>
</dbReference>
<feature type="region of interest" description="Disordered" evidence="5">
    <location>
        <begin position="759"/>
        <end position="800"/>
    </location>
</feature>
<dbReference type="PRINTS" id="PR00320">
    <property type="entry name" value="GPROTEINBRPT"/>
</dbReference>
<evidence type="ECO:0000313" key="6">
    <source>
        <dbReference type="EMBL" id="PIK46788.1"/>
    </source>
</evidence>
<dbReference type="InterPro" id="IPR001680">
    <property type="entry name" value="WD40_rpt"/>
</dbReference>
<dbReference type="Pfam" id="PF00400">
    <property type="entry name" value="WD40"/>
    <property type="match status" value="3"/>
</dbReference>
<dbReference type="SMART" id="SM00320">
    <property type="entry name" value="WD40"/>
    <property type="match status" value="7"/>
</dbReference>
<feature type="compositionally biased region" description="Basic and acidic residues" evidence="5">
    <location>
        <begin position="1160"/>
        <end position="1178"/>
    </location>
</feature>
<dbReference type="PANTHER" id="PTHR45532">
    <property type="entry name" value="WD REPEAT-CONTAINING PROTEIN 97"/>
    <property type="match status" value="1"/>
</dbReference>
<evidence type="ECO:0000256" key="5">
    <source>
        <dbReference type="SAM" id="MobiDB-lite"/>
    </source>
</evidence>
<feature type="coiled-coil region" evidence="4">
    <location>
        <begin position="1226"/>
        <end position="1280"/>
    </location>
</feature>
<feature type="repeat" description="WD" evidence="3">
    <location>
        <begin position="451"/>
        <end position="486"/>
    </location>
</feature>
<dbReference type="PROSITE" id="PS50082">
    <property type="entry name" value="WD_REPEATS_2"/>
    <property type="match status" value="3"/>
</dbReference>
<keyword evidence="7" id="KW-1185">Reference proteome</keyword>
<feature type="compositionally biased region" description="Basic and acidic residues" evidence="5">
    <location>
        <begin position="1214"/>
        <end position="1224"/>
    </location>
</feature>
<name>A0A2G8KFK9_STIJA</name>
<evidence type="ECO:0000256" key="4">
    <source>
        <dbReference type="SAM" id="Coils"/>
    </source>
</evidence>
<dbReference type="PANTHER" id="PTHR45532:SF4">
    <property type="entry name" value="WD REPEAT-CONTAINING PROTEIN 55 HOMOLOG"/>
    <property type="match status" value="1"/>
</dbReference>
<feature type="repeat" description="WD" evidence="3">
    <location>
        <begin position="61"/>
        <end position="93"/>
    </location>
</feature>
<sequence>MRRMLAPRPFDPGRPIDCGIRSEDWVRDIRVFQKQRQLVALCNEGIYMIDYVTNQQVFHMPNWHDTALTSFVWYRPLEYFITASMDGTIKVWNAIVFSQVHEFIGHYNCVTGLVTHPTDPLLISGSKDGTLRIWRLDTFQLTQRIDVADEILGMRIAHGDQLYYFTLHDVKVWNFNQFHHLFTPIQSCIHKLARIKCSSMPSRILCAAEDGSVRLISSVSGSILTIIYPMATYQVHTDIVYDPSSHRIYTALNSGDILVFDTSTNPCQARELWVPPVADDSILCLALVKLDCALGRKESDGCESLIFGGHNSGQISLLEAKRSFMKDTVQGHCGAILAIESSHGTLFQGPGAMGNNADRLLSCGSDKKVNIWKLMKVCESQYELGLQCLSSIPCPVCPSHISMISNSVCLALPSNNSIVVCELSNSQLRTPNQGMAKTDQYRIRRHGHLKDHDHTRPINGLCSCPSLGLFASSSSDGSVKIWDMTNTLVRELCFDSSLMGICFANDHGDILVGFQNHISFVNVSSYLPFQFLEKLVSLHFKDESKEEPMPFNPDHQLWFDIERLPVFPTQLANRRRYTRRLSLLVQEHDEDLSKSNTIQSMLSTYSIVENLSDREEEEPQRHHSSPRVAKVDEIKQRRQDLLLELPEKETFLETFDILEDSTESEEQFVESRMNAGRTSESDLMAERSSLILKKVWPIAPDGYIPNSILRGLMGYRHSPTPPPESPWVLKMVPGVEIDLQTKSEVEHSYEAHEPFTWASSSDDSVKLGSPTDMEDPSMGSPFLISPRAASGTPGRQSVEDQKLKLKSINLPKMLVIPTFEPTEALDKVLHLYSRTVNQGKKERRKDPWYQPYRGAVVRRGRKQSLKLRGVAEEDGDDDSRSSSEDSDEDDLTLLRRIAQEKWFPAGVSLDVESFIRALLLLLETTRDAQYRTVCNAVIDIYVEYNLNESLRKEILVFFEQRLASPRGVVRANAVRVMTKLGANREEVILKLIPKLVDDEEMVRQEVSQSMNSRIKTKEDLADYLSKIGLIKVYQNEDESVLRDLSNRYASEPLPPKVPLLQRSLQGHIVSRRKWQAHMRSRRGQMVEEEDDPTFISEGDSEITEWNQHSPQSSHFVFDSDSDCAREIDSTVDMWNLSKWKLDAVIQTKRQTDYEEETEEESRPAHSKETDGGDLHPGEDILDDEDEESPSDRSDSEDDLDYQSDESSEAVRFGDVSRRGSQDVDSLERLQNRRQTMHTTMLDAKAEMLFREKESMVVRMKEKLRRHRERYEKLVDGMSERAVQRKMILPVNPFYWRYYKMNADSFFRQSRAFNGSTSSLAARASDSDSVTSDGYSMYTEEVGRNGSETRVLKEVAEVNKPSSSYVTVKTDASSGFELNEEQIESGFVESVLTSTIRVTDPDGRTLETWGSSGVYADSSSIAESIQVKALRSKVAVPSSEKRRLNKANPLTVANVKKHERLSAKGAKKENLQSRESTANRLAKAEADLELWRNFLKDQGKFQRTEGVASSSLSGTTPVILPCIPAGVRLTSQGGNQRLLYSISTGTDETNDLQKQRKSAKYSKHFGSSEFGKMNMIWTTLSPLTQRRNMRTCSSRPNVSLSNLPPVTPIRRREGPMEGNNEWLAGQMLYPSPLELNAGKRYHGRTKPSPSRQEEGVVYQWKRPTAVVLPSIIPNLKEVKHFVKWKGTSLVDMKMHNSLEESAPLPSLQFDPPCTPIVPRNSIISSTKLPQLLSKLKTSC</sequence>
<dbReference type="STRING" id="307972.A0A2G8KFK9"/>
<dbReference type="InterPro" id="IPR015943">
    <property type="entry name" value="WD40/YVTN_repeat-like_dom_sf"/>
</dbReference>
<dbReference type="SUPFAM" id="SSF50978">
    <property type="entry name" value="WD40 repeat-like"/>
    <property type="match status" value="2"/>
</dbReference>
<comment type="caution">
    <text evidence="6">The sequence shown here is derived from an EMBL/GenBank/DDBJ whole genome shotgun (WGS) entry which is preliminary data.</text>
</comment>
<dbReference type="SUPFAM" id="SSF48371">
    <property type="entry name" value="ARM repeat"/>
    <property type="match status" value="1"/>
</dbReference>
<dbReference type="Gene3D" id="2.130.10.10">
    <property type="entry name" value="YVTN repeat-like/Quinoprotein amine dehydrogenase"/>
    <property type="match status" value="3"/>
</dbReference>
<proteinExistence type="predicted"/>
<evidence type="ECO:0000256" key="1">
    <source>
        <dbReference type="ARBA" id="ARBA00022574"/>
    </source>
</evidence>
<dbReference type="Proteomes" id="UP000230750">
    <property type="component" value="Unassembled WGS sequence"/>
</dbReference>
<dbReference type="PROSITE" id="PS50294">
    <property type="entry name" value="WD_REPEATS_REGION"/>
    <property type="match status" value="3"/>
</dbReference>
<keyword evidence="2" id="KW-0677">Repeat</keyword>
<evidence type="ECO:0000256" key="3">
    <source>
        <dbReference type="PROSITE-ProRule" id="PRU00221"/>
    </source>
</evidence>
<feature type="region of interest" description="Disordered" evidence="5">
    <location>
        <begin position="1592"/>
        <end position="1611"/>
    </location>
</feature>
<feature type="region of interest" description="Disordered" evidence="5">
    <location>
        <begin position="866"/>
        <end position="887"/>
    </location>
</feature>
<accession>A0A2G8KFK9</accession>
<keyword evidence="1 3" id="KW-0853">WD repeat</keyword>
<feature type="region of interest" description="Disordered" evidence="5">
    <location>
        <begin position="1147"/>
        <end position="1224"/>
    </location>
</feature>
<protein>
    <submittedName>
        <fullName evidence="6">Uncharacterized protein</fullName>
    </submittedName>
</protein>
<gene>
    <name evidence="6" type="ORF">BSL78_16339</name>
</gene>
<organism evidence="6 7">
    <name type="scientific">Stichopus japonicus</name>
    <name type="common">Sea cucumber</name>
    <dbReference type="NCBI Taxonomy" id="307972"/>
    <lineage>
        <taxon>Eukaryota</taxon>
        <taxon>Metazoa</taxon>
        <taxon>Echinodermata</taxon>
        <taxon>Eleutherozoa</taxon>
        <taxon>Echinozoa</taxon>
        <taxon>Holothuroidea</taxon>
        <taxon>Aspidochirotacea</taxon>
        <taxon>Aspidochirotida</taxon>
        <taxon>Stichopodidae</taxon>
        <taxon>Apostichopus</taxon>
    </lineage>
</organism>
<dbReference type="EMBL" id="MRZV01000620">
    <property type="protein sequence ID" value="PIK46788.1"/>
    <property type="molecule type" value="Genomic_DNA"/>
</dbReference>
<feature type="repeat" description="WD" evidence="3">
    <location>
        <begin position="103"/>
        <end position="144"/>
    </location>
</feature>
<evidence type="ECO:0000313" key="7">
    <source>
        <dbReference type="Proteomes" id="UP000230750"/>
    </source>
</evidence>
<evidence type="ECO:0000256" key="2">
    <source>
        <dbReference type="ARBA" id="ARBA00022737"/>
    </source>
</evidence>
<keyword evidence="4" id="KW-0175">Coiled coil</keyword>
<feature type="compositionally biased region" description="Acidic residues" evidence="5">
    <location>
        <begin position="1179"/>
        <end position="1207"/>
    </location>
</feature>
<dbReference type="OrthoDB" id="6262491at2759"/>